<proteinExistence type="predicted"/>
<gene>
    <name evidence="1" type="ORF">FD02_GL000201</name>
</gene>
<dbReference type="PATRIC" id="fig|1291734.4.peg.209"/>
<protein>
    <submittedName>
        <fullName evidence="1">Uncharacterized protein</fullName>
    </submittedName>
</protein>
<sequence>MQQQAKWFFGWVWDARRVTLALADGTVVQRSGLVVGVDRTRERKAPPRIVQPTTILVSHTAGALPTSGDYWQVGDRARFYGRLARAKLVATPALAQDLRQKAAKARVTVVQAEYHWLAQHEIADNVVARLSQLLTGYQAQMLTLAQLHQHQQWFVSQLAPADQHAFGLLAVRQSALEQAARADLPPIYLLAHPRYAKKMLAAADAVAPTAIDPARRVEGQYRATLWHALQAQAAAARASHRPFFPAALPEELRDNHWQPDAVYRALAAEPQEAQ</sequence>
<dbReference type="RefSeq" id="WP_056951679.1">
    <property type="nucleotide sequence ID" value="NZ_AZDJ01000030.1"/>
</dbReference>
<evidence type="ECO:0000313" key="1">
    <source>
        <dbReference type="EMBL" id="KRK71017.1"/>
    </source>
</evidence>
<keyword evidence="2" id="KW-1185">Reference proteome</keyword>
<organism evidence="1 2">
    <name type="scientific">Lacticaseibacillus nasuensis JCM 17158</name>
    <dbReference type="NCBI Taxonomy" id="1291734"/>
    <lineage>
        <taxon>Bacteria</taxon>
        <taxon>Bacillati</taxon>
        <taxon>Bacillota</taxon>
        <taxon>Bacilli</taxon>
        <taxon>Lactobacillales</taxon>
        <taxon>Lactobacillaceae</taxon>
        <taxon>Lacticaseibacillus</taxon>
    </lineage>
</organism>
<dbReference type="OrthoDB" id="2296350at2"/>
<reference evidence="1 2" key="1">
    <citation type="journal article" date="2015" name="Genome Announc.">
        <title>Expanding the biotechnology potential of lactobacilli through comparative genomics of 213 strains and associated genera.</title>
        <authorList>
            <person name="Sun Z."/>
            <person name="Harris H.M."/>
            <person name="McCann A."/>
            <person name="Guo C."/>
            <person name="Argimon S."/>
            <person name="Zhang W."/>
            <person name="Yang X."/>
            <person name="Jeffery I.B."/>
            <person name="Cooney J.C."/>
            <person name="Kagawa T.F."/>
            <person name="Liu W."/>
            <person name="Song Y."/>
            <person name="Salvetti E."/>
            <person name="Wrobel A."/>
            <person name="Rasinkangas P."/>
            <person name="Parkhill J."/>
            <person name="Rea M.C."/>
            <person name="O'Sullivan O."/>
            <person name="Ritari J."/>
            <person name="Douillard F.P."/>
            <person name="Paul Ross R."/>
            <person name="Yang R."/>
            <person name="Briner A.E."/>
            <person name="Felis G.E."/>
            <person name="de Vos W.M."/>
            <person name="Barrangou R."/>
            <person name="Klaenhammer T.R."/>
            <person name="Caufield P.W."/>
            <person name="Cui Y."/>
            <person name="Zhang H."/>
            <person name="O'Toole P.W."/>
        </authorList>
    </citation>
    <scope>NUCLEOTIDE SEQUENCE [LARGE SCALE GENOMIC DNA]</scope>
    <source>
        <strain evidence="1 2">JCM 17158</strain>
    </source>
</reference>
<dbReference type="Proteomes" id="UP000051804">
    <property type="component" value="Unassembled WGS sequence"/>
</dbReference>
<accession>A0A0R1JQY3</accession>
<dbReference type="AlphaFoldDB" id="A0A0R1JQY3"/>
<evidence type="ECO:0000313" key="2">
    <source>
        <dbReference type="Proteomes" id="UP000051804"/>
    </source>
</evidence>
<name>A0A0R1JQY3_9LACO</name>
<dbReference type="EMBL" id="AZDJ01000030">
    <property type="protein sequence ID" value="KRK71017.1"/>
    <property type="molecule type" value="Genomic_DNA"/>
</dbReference>
<comment type="caution">
    <text evidence="1">The sequence shown here is derived from an EMBL/GenBank/DDBJ whole genome shotgun (WGS) entry which is preliminary data.</text>
</comment>